<gene>
    <name evidence="1" type="ORF">Z517_11897</name>
</gene>
<evidence type="ECO:0000313" key="2">
    <source>
        <dbReference type="Proteomes" id="UP000053029"/>
    </source>
</evidence>
<organism evidence="1 2">
    <name type="scientific">Fonsecaea pedrosoi CBS 271.37</name>
    <dbReference type="NCBI Taxonomy" id="1442368"/>
    <lineage>
        <taxon>Eukaryota</taxon>
        <taxon>Fungi</taxon>
        <taxon>Dikarya</taxon>
        <taxon>Ascomycota</taxon>
        <taxon>Pezizomycotina</taxon>
        <taxon>Eurotiomycetes</taxon>
        <taxon>Chaetothyriomycetidae</taxon>
        <taxon>Chaetothyriales</taxon>
        <taxon>Herpotrichiellaceae</taxon>
        <taxon>Fonsecaea</taxon>
    </lineage>
</organism>
<dbReference type="HOGENOM" id="CLU_2359783_0_0_1"/>
<evidence type="ECO:0000313" key="1">
    <source>
        <dbReference type="EMBL" id="KIW75125.1"/>
    </source>
</evidence>
<protein>
    <submittedName>
        <fullName evidence="1">Uncharacterized protein</fullName>
    </submittedName>
</protein>
<name>A0A0D2G8L2_9EURO</name>
<dbReference type="RefSeq" id="XP_013278933.1">
    <property type="nucleotide sequence ID" value="XM_013423479.1"/>
</dbReference>
<reference evidence="1 2" key="1">
    <citation type="submission" date="2015-01" db="EMBL/GenBank/DDBJ databases">
        <title>The Genome Sequence of Fonsecaea pedrosoi CBS 271.37.</title>
        <authorList>
            <consortium name="The Broad Institute Genomics Platform"/>
            <person name="Cuomo C."/>
            <person name="de Hoog S."/>
            <person name="Gorbushina A."/>
            <person name="Stielow B."/>
            <person name="Teixiera M."/>
            <person name="Abouelleil A."/>
            <person name="Chapman S.B."/>
            <person name="Priest M."/>
            <person name="Young S.K."/>
            <person name="Wortman J."/>
            <person name="Nusbaum C."/>
            <person name="Birren B."/>
        </authorList>
    </citation>
    <scope>NUCLEOTIDE SEQUENCE [LARGE SCALE GENOMIC DNA]</scope>
    <source>
        <strain evidence="1 2">CBS 271.37</strain>
    </source>
</reference>
<sequence length="96" mass="11131">MPTSHEANHKHRFYQHHDHIKTDIATVEDATCRSSGVKEIQQVNGGWLINYDGDESDLKSFFREGSVWKRVFESDDDEVLCMKIVTPTKPEKLNQQ</sequence>
<dbReference type="GeneID" id="25311387"/>
<dbReference type="EMBL" id="KN846976">
    <property type="protein sequence ID" value="KIW75125.1"/>
    <property type="molecule type" value="Genomic_DNA"/>
</dbReference>
<keyword evidence="2" id="KW-1185">Reference proteome</keyword>
<proteinExistence type="predicted"/>
<dbReference type="VEuPathDB" id="FungiDB:Z517_11897"/>
<dbReference type="AlphaFoldDB" id="A0A0D2G8L2"/>
<dbReference type="Proteomes" id="UP000053029">
    <property type="component" value="Unassembled WGS sequence"/>
</dbReference>
<accession>A0A0D2G8L2</accession>